<keyword evidence="1" id="KW-0732">Signal</keyword>
<feature type="signal peptide" evidence="1">
    <location>
        <begin position="1"/>
        <end position="19"/>
    </location>
</feature>
<evidence type="ECO:0000259" key="2">
    <source>
        <dbReference type="Pfam" id="PF00561"/>
    </source>
</evidence>
<dbReference type="SUPFAM" id="SSF53474">
    <property type="entry name" value="alpha/beta-Hydrolases"/>
    <property type="match status" value="1"/>
</dbReference>
<evidence type="ECO:0000256" key="1">
    <source>
        <dbReference type="SAM" id="SignalP"/>
    </source>
</evidence>
<proteinExistence type="predicted"/>
<dbReference type="RefSeq" id="WP_150413785.1">
    <property type="nucleotide sequence ID" value="NZ_VYQF01000001.1"/>
</dbReference>
<dbReference type="PANTHER" id="PTHR43265">
    <property type="entry name" value="ESTERASE ESTD"/>
    <property type="match status" value="1"/>
</dbReference>
<protein>
    <submittedName>
        <fullName evidence="3">Alpha/beta hydrolase</fullName>
    </submittedName>
</protein>
<keyword evidence="3" id="KW-0378">Hydrolase</keyword>
<dbReference type="PANTHER" id="PTHR43265:SF1">
    <property type="entry name" value="ESTERASE ESTD"/>
    <property type="match status" value="1"/>
</dbReference>
<dbReference type="InterPro" id="IPR029058">
    <property type="entry name" value="AB_hydrolase_fold"/>
</dbReference>
<accession>A0A5J5IKQ1</accession>
<dbReference type="Pfam" id="PF00561">
    <property type="entry name" value="Abhydrolase_1"/>
    <property type="match status" value="1"/>
</dbReference>
<organism evidence="3 4">
    <name type="scientific">Ginsengibacter hankyongi</name>
    <dbReference type="NCBI Taxonomy" id="2607284"/>
    <lineage>
        <taxon>Bacteria</taxon>
        <taxon>Pseudomonadati</taxon>
        <taxon>Bacteroidota</taxon>
        <taxon>Chitinophagia</taxon>
        <taxon>Chitinophagales</taxon>
        <taxon>Chitinophagaceae</taxon>
        <taxon>Ginsengibacter</taxon>
    </lineage>
</organism>
<comment type="caution">
    <text evidence="3">The sequence shown here is derived from an EMBL/GenBank/DDBJ whole genome shotgun (WGS) entry which is preliminary data.</text>
</comment>
<dbReference type="EMBL" id="VYQF01000001">
    <property type="protein sequence ID" value="KAA9041665.1"/>
    <property type="molecule type" value="Genomic_DNA"/>
</dbReference>
<gene>
    <name evidence="3" type="ORF">FW778_06485</name>
</gene>
<keyword evidence="4" id="KW-1185">Reference proteome</keyword>
<evidence type="ECO:0000313" key="3">
    <source>
        <dbReference type="EMBL" id="KAA9041665.1"/>
    </source>
</evidence>
<evidence type="ECO:0000313" key="4">
    <source>
        <dbReference type="Proteomes" id="UP000326903"/>
    </source>
</evidence>
<dbReference type="AlphaFoldDB" id="A0A5J5IKQ1"/>
<dbReference type="InterPro" id="IPR000073">
    <property type="entry name" value="AB_hydrolase_1"/>
</dbReference>
<feature type="domain" description="AB hydrolase-1" evidence="2">
    <location>
        <begin position="168"/>
        <end position="425"/>
    </location>
</feature>
<dbReference type="InterPro" id="IPR053145">
    <property type="entry name" value="AB_hydrolase_Est10"/>
</dbReference>
<dbReference type="Proteomes" id="UP000326903">
    <property type="component" value="Unassembled WGS sequence"/>
</dbReference>
<dbReference type="GO" id="GO:0052689">
    <property type="term" value="F:carboxylic ester hydrolase activity"/>
    <property type="evidence" value="ECO:0007669"/>
    <property type="project" value="TreeGrafter"/>
</dbReference>
<dbReference type="Gene3D" id="3.40.50.1820">
    <property type="entry name" value="alpha/beta hydrolase"/>
    <property type="match status" value="1"/>
</dbReference>
<feature type="chain" id="PRO_5023925410" evidence="1">
    <location>
        <begin position="20"/>
        <end position="475"/>
    </location>
</feature>
<sequence>MRKLFFVNILVLVSSFSFSQNIIGNWSGNISVNGNQIPIVFHFYNDSLGKVHGKWDSPSQNAKNLPCSEIDAIDDSITIGLKIISGFYKGKFITKDSIAGLWHQGNGQLALNISKTNGSTFEPPKRPQTPKPPFNYLSEDVVYSNADNSMKYGATFTKPKGPLNKKYPTVLLITGSGKQDRDENIFEHKPFAVIADYLTKRGIAVLRVDDRGMGETTGNFDTSSSADFANDVEAGIKYLESRKDVNVKRIGLIGHSEGGMIAPMVAARDKDVSFIVLLAGTGVPGSVINDYQNSLPMQSAGMSEVLIQKFLDLHRAIVNAAISYVNVGDYKNEVSKIYYDWKKKQSPETLKALIHGTDEEAIASFQSRYILFHSKWWKFFLTHDPAKDLEKLSIPVLALNGSKDIQVDPKINLPAIESALKKSKSKNYKTIELPGLNHLFQHCRKCTIGEYGELEETFAPEALKVMGDWIEDVVK</sequence>
<reference evidence="3 4" key="1">
    <citation type="submission" date="2019-09" db="EMBL/GenBank/DDBJ databases">
        <title>Draft genome sequence of Ginsengibacter sp. BR5-29.</title>
        <authorList>
            <person name="Im W.-T."/>
        </authorList>
    </citation>
    <scope>NUCLEOTIDE SEQUENCE [LARGE SCALE GENOMIC DNA]</scope>
    <source>
        <strain evidence="3 4">BR5-29</strain>
    </source>
</reference>
<name>A0A5J5IKQ1_9BACT</name>